<dbReference type="EMBL" id="CM046111">
    <property type="protein sequence ID" value="KAI8424801.1"/>
    <property type="molecule type" value="Genomic_DNA"/>
</dbReference>
<proteinExistence type="predicted"/>
<evidence type="ECO:0000313" key="1">
    <source>
        <dbReference type="EMBL" id="KAI8424801.1"/>
    </source>
</evidence>
<reference evidence="1 2" key="1">
    <citation type="journal article" date="2022" name="Genome Biol. Evol.">
        <title>The Spruce Budworm Genome: Reconstructing the Evolutionary History of Antifreeze Proteins.</title>
        <authorList>
            <person name="Beliveau C."/>
            <person name="Gagne P."/>
            <person name="Picq S."/>
            <person name="Vernygora O."/>
            <person name="Keeling C.I."/>
            <person name="Pinkney K."/>
            <person name="Doucet D."/>
            <person name="Wen F."/>
            <person name="Johnston J.S."/>
            <person name="Maaroufi H."/>
            <person name="Boyle B."/>
            <person name="Laroche J."/>
            <person name="Dewar K."/>
            <person name="Juretic N."/>
            <person name="Blackburn G."/>
            <person name="Nisole A."/>
            <person name="Brunet B."/>
            <person name="Brandao M."/>
            <person name="Lumley L."/>
            <person name="Duan J."/>
            <person name="Quan G."/>
            <person name="Lucarotti C.J."/>
            <person name="Roe A.D."/>
            <person name="Sperling F.A.H."/>
            <person name="Levesque R.C."/>
            <person name="Cusson M."/>
        </authorList>
    </citation>
    <scope>NUCLEOTIDE SEQUENCE [LARGE SCALE GENOMIC DNA]</scope>
    <source>
        <strain evidence="1">Glfc:IPQL:Cfum</strain>
    </source>
</reference>
<name>A0ACC0JL93_CHOFU</name>
<organism evidence="1 2">
    <name type="scientific">Choristoneura fumiferana</name>
    <name type="common">Spruce budworm moth</name>
    <name type="synonym">Archips fumiferana</name>
    <dbReference type="NCBI Taxonomy" id="7141"/>
    <lineage>
        <taxon>Eukaryota</taxon>
        <taxon>Metazoa</taxon>
        <taxon>Ecdysozoa</taxon>
        <taxon>Arthropoda</taxon>
        <taxon>Hexapoda</taxon>
        <taxon>Insecta</taxon>
        <taxon>Pterygota</taxon>
        <taxon>Neoptera</taxon>
        <taxon>Endopterygota</taxon>
        <taxon>Lepidoptera</taxon>
        <taxon>Glossata</taxon>
        <taxon>Ditrysia</taxon>
        <taxon>Tortricoidea</taxon>
        <taxon>Tortricidae</taxon>
        <taxon>Tortricinae</taxon>
        <taxon>Choristoneura</taxon>
    </lineage>
</organism>
<gene>
    <name evidence="1" type="ORF">MSG28_006733</name>
</gene>
<evidence type="ECO:0000313" key="2">
    <source>
        <dbReference type="Proteomes" id="UP001064048"/>
    </source>
</evidence>
<protein>
    <submittedName>
        <fullName evidence="1">Uncharacterized protein</fullName>
    </submittedName>
</protein>
<sequence length="143" mass="15352">MGDMDFKVAGTNKGITALQADIKIPGLPLKVKQGRQRNMASDEELEVEVTKGPSYLVSVAAISRNSTTTLKLSTGQYARFADGACVATLGNTSVLATVVSRAKQSTSSFLPLVVDYRQKAAAAGRIPTNFLRREIRSTESERS</sequence>
<accession>A0ACC0JL93</accession>
<comment type="caution">
    <text evidence="1">The sequence shown here is derived from an EMBL/GenBank/DDBJ whole genome shotgun (WGS) entry which is preliminary data.</text>
</comment>
<dbReference type="Proteomes" id="UP001064048">
    <property type="component" value="Chromosome 11"/>
</dbReference>
<keyword evidence="2" id="KW-1185">Reference proteome</keyword>